<dbReference type="RefSeq" id="WP_138186857.1">
    <property type="nucleotide sequence ID" value="NZ_LS992241.1"/>
</dbReference>
<dbReference type="Gene3D" id="3.40.50.1820">
    <property type="entry name" value="alpha/beta hydrolase"/>
    <property type="match status" value="1"/>
</dbReference>
<reference evidence="6" key="1">
    <citation type="submission" date="2018-08" db="EMBL/GenBank/DDBJ databases">
        <authorList>
            <person name="Chevrot R."/>
        </authorList>
    </citation>
    <scope>NUCLEOTIDE SEQUENCE [LARGE SCALE GENOMIC DNA]</scope>
</reference>
<feature type="transmembrane region" description="Helical" evidence="4">
    <location>
        <begin position="31"/>
        <end position="47"/>
    </location>
</feature>
<proteinExistence type="predicted"/>
<accession>A0A383REN5</accession>
<dbReference type="Proteomes" id="UP000304148">
    <property type="component" value="Chromosome"/>
</dbReference>
<keyword evidence="4" id="KW-0812">Transmembrane</keyword>
<evidence type="ECO:0000313" key="6">
    <source>
        <dbReference type="Proteomes" id="UP000304148"/>
    </source>
</evidence>
<dbReference type="AlphaFoldDB" id="A0A383REN5"/>
<name>A0A383REN5_PAEAL</name>
<dbReference type="PANTHER" id="PTHR10272:SF0">
    <property type="entry name" value="PLATELET-ACTIVATING FACTOR ACETYLHYDROLASE"/>
    <property type="match status" value="1"/>
</dbReference>
<feature type="transmembrane region" description="Helical" evidence="4">
    <location>
        <begin position="6"/>
        <end position="24"/>
    </location>
</feature>
<evidence type="ECO:0008006" key="7">
    <source>
        <dbReference type="Google" id="ProtNLM"/>
    </source>
</evidence>
<dbReference type="SUPFAM" id="SSF53474">
    <property type="entry name" value="alpha/beta-Hydrolases"/>
    <property type="match status" value="1"/>
</dbReference>
<evidence type="ECO:0000313" key="5">
    <source>
        <dbReference type="EMBL" id="SYX85131.1"/>
    </source>
</evidence>
<dbReference type="Pfam" id="PF03403">
    <property type="entry name" value="PAF-AH_p_II"/>
    <property type="match status" value="1"/>
</dbReference>
<evidence type="ECO:0000256" key="1">
    <source>
        <dbReference type="ARBA" id="ARBA00022801"/>
    </source>
</evidence>
<evidence type="ECO:0000256" key="3">
    <source>
        <dbReference type="ARBA" id="ARBA00023098"/>
    </source>
</evidence>
<protein>
    <recommendedName>
        <fullName evidence="7">Carboxylic ester hydrolase</fullName>
    </recommendedName>
</protein>
<sequence>MGFWEIGLIFVNFALLGWTLFAGWKTKRWSVTALTVAYGVLIIQLIAEGFRWQMIPAYLSPVILTVCYLLARSKESPKNRITVTVRTLLLVIYLSVAVAMPALMPVSLFHKPTGPYMVGTTLYHWVDDQREELFTKDPNDRRELMVQMYYPAGDKGEGNREPFIRNAHEVAKGLEADLSVPAFVLGHLNVVKSNAFAEARLPDAENRYPVLIFSHGLNGFRNQNTFQVEELASQGYIVLCIDHAYDAAATVYPGGRTAYFQSANLTELAERDRHIKLWQEDTSFVLDQVEKLNRGDVDDRFTGRIDTSRIGMFGHSYGGATAAQMLVEDTRIQAAINMDGLLYGSNVPDTGIGKPILLMSAGIIDDPLEDIMVINNRNERALVGGGMSMVIPHTDHTSFTDFHLISPLLRSPGEDPRYVHRIINEFSLAFFDLYVKQTGDSSALERLAAKYPEVNFKVN</sequence>
<feature type="transmembrane region" description="Helical" evidence="4">
    <location>
        <begin position="83"/>
        <end position="104"/>
    </location>
</feature>
<feature type="transmembrane region" description="Helical" evidence="4">
    <location>
        <begin position="53"/>
        <end position="71"/>
    </location>
</feature>
<dbReference type="GO" id="GO:0016042">
    <property type="term" value="P:lipid catabolic process"/>
    <property type="evidence" value="ECO:0007669"/>
    <property type="project" value="UniProtKB-KW"/>
</dbReference>
<gene>
    <name evidence="5" type="ORF">PBLR_13553</name>
</gene>
<keyword evidence="4" id="KW-1133">Transmembrane helix</keyword>
<keyword evidence="3" id="KW-0443">Lipid metabolism</keyword>
<organism evidence="5 6">
    <name type="scientific">Paenibacillus alvei</name>
    <name type="common">Bacillus alvei</name>
    <dbReference type="NCBI Taxonomy" id="44250"/>
    <lineage>
        <taxon>Bacteria</taxon>
        <taxon>Bacillati</taxon>
        <taxon>Bacillota</taxon>
        <taxon>Bacilli</taxon>
        <taxon>Bacillales</taxon>
        <taxon>Paenibacillaceae</taxon>
        <taxon>Paenibacillus</taxon>
    </lineage>
</organism>
<evidence type="ECO:0000256" key="2">
    <source>
        <dbReference type="ARBA" id="ARBA00022963"/>
    </source>
</evidence>
<dbReference type="PANTHER" id="PTHR10272">
    <property type="entry name" value="PLATELET-ACTIVATING FACTOR ACETYLHYDROLASE"/>
    <property type="match status" value="1"/>
</dbReference>
<dbReference type="GO" id="GO:0003847">
    <property type="term" value="F:1-alkyl-2-acetylglycerophosphocholine esterase activity"/>
    <property type="evidence" value="ECO:0007669"/>
    <property type="project" value="TreeGrafter"/>
</dbReference>
<evidence type="ECO:0000256" key="4">
    <source>
        <dbReference type="SAM" id="Phobius"/>
    </source>
</evidence>
<dbReference type="InterPro" id="IPR029058">
    <property type="entry name" value="AB_hydrolase_fold"/>
</dbReference>
<keyword evidence="2" id="KW-0442">Lipid degradation</keyword>
<dbReference type="EMBL" id="LS992241">
    <property type="protein sequence ID" value="SYX85131.1"/>
    <property type="molecule type" value="Genomic_DNA"/>
</dbReference>
<keyword evidence="1" id="KW-0378">Hydrolase</keyword>
<keyword evidence="4" id="KW-0472">Membrane</keyword>